<dbReference type="GeneID" id="42309547"/>
<dbReference type="PROSITE" id="PS00671">
    <property type="entry name" value="D_2_HYDROXYACID_DH_3"/>
    <property type="match status" value="1"/>
</dbReference>
<name>A0A0D1WCJ1_ANEMI</name>
<dbReference type="Gene3D" id="3.40.50.720">
    <property type="entry name" value="NAD(P)-binding Rossmann-like Domain"/>
    <property type="match status" value="2"/>
</dbReference>
<dbReference type="SUPFAM" id="SSF52283">
    <property type="entry name" value="Formate/glycerate dehydrogenase catalytic domain-like"/>
    <property type="match status" value="1"/>
</dbReference>
<dbReference type="RefSeq" id="WP_043065827.1">
    <property type="nucleotide sequence ID" value="NZ_BJOA01000104.1"/>
</dbReference>
<dbReference type="GO" id="GO:0051287">
    <property type="term" value="F:NAD binding"/>
    <property type="evidence" value="ECO:0007669"/>
    <property type="project" value="InterPro"/>
</dbReference>
<dbReference type="InterPro" id="IPR006140">
    <property type="entry name" value="D-isomer_DH_NAD-bd"/>
</dbReference>
<dbReference type="SUPFAM" id="SSF51735">
    <property type="entry name" value="NAD(P)-binding Rossmann-fold domains"/>
    <property type="match status" value="1"/>
</dbReference>
<dbReference type="Pfam" id="PF02826">
    <property type="entry name" value="2-Hacid_dh_C"/>
    <property type="match status" value="1"/>
</dbReference>
<dbReference type="CDD" id="cd05300">
    <property type="entry name" value="2-Hacid_dh_1"/>
    <property type="match status" value="1"/>
</dbReference>
<reference evidence="5 7" key="2">
    <citation type="submission" date="2016-10" db="EMBL/GenBank/DDBJ databases">
        <authorList>
            <person name="de Groot N.N."/>
        </authorList>
    </citation>
    <scope>NUCLEOTIDE SEQUENCE [LARGE SCALE GENOMIC DNA]</scope>
    <source>
        <strain evidence="5 7">DSM 2895</strain>
    </source>
</reference>
<sequence>MKIVSTAKMSKRHQEKLEKAYPHHDFYFYDQMSEAETDVKDTHVLVTYGEDLTPDNMQDMQNLRWIQVLSAGMDMMPMSLLAERGILVTNASGIHKIPMAEYTFGVMLQVARKMNELYEKQCNNEWERSIRVEELYGKTLGIIGVGAIGEEIALRAQVFGMKVLGVSRSGKVKSGCDEMYSQQELLSVLPRCDYVVVIVPLTEETRGMIGQKELRVMKENAVLINIARGAIVDEQALLEHLRSKKLKMAVLDVFSEEPLPASSPFWQLENCLITPHISGRSPLYMERALEIFHHNLAAYNEGETKGMINVIDLRQGY</sequence>
<dbReference type="STRING" id="47500.AF333_30970"/>
<dbReference type="PATRIC" id="fig|47500.12.peg.6428"/>
<dbReference type="InterPro" id="IPR036291">
    <property type="entry name" value="NAD(P)-bd_dom_sf"/>
</dbReference>
<gene>
    <name evidence="4" type="ORF">AF333_30970</name>
    <name evidence="5" type="ORF">SAMN04487909_108215</name>
</gene>
<dbReference type="AlphaFoldDB" id="A0A0D1WCJ1"/>
<organism evidence="4 6">
    <name type="scientific">Aneurinibacillus migulanus</name>
    <name type="common">Bacillus migulanus</name>
    <dbReference type="NCBI Taxonomy" id="47500"/>
    <lineage>
        <taxon>Bacteria</taxon>
        <taxon>Bacillati</taxon>
        <taxon>Bacillota</taxon>
        <taxon>Bacilli</taxon>
        <taxon>Bacillales</taxon>
        <taxon>Paenibacillaceae</taxon>
        <taxon>Aneurinibacillus group</taxon>
        <taxon>Aneurinibacillus</taxon>
    </lineage>
</organism>
<protein>
    <submittedName>
        <fullName evidence="5">Phosphoglycerate dehydrogenase</fullName>
    </submittedName>
</protein>
<feature type="domain" description="D-isomer specific 2-hydroxyacid dehydrogenase NAD-binding" evidence="3">
    <location>
        <begin position="105"/>
        <end position="278"/>
    </location>
</feature>
<accession>A0A0D1WCJ1</accession>
<evidence type="ECO:0000256" key="1">
    <source>
        <dbReference type="ARBA" id="ARBA00023002"/>
    </source>
</evidence>
<dbReference type="Proteomes" id="UP000182836">
    <property type="component" value="Unassembled WGS sequence"/>
</dbReference>
<dbReference type="GO" id="GO:0016616">
    <property type="term" value="F:oxidoreductase activity, acting on the CH-OH group of donors, NAD or NADP as acceptor"/>
    <property type="evidence" value="ECO:0007669"/>
    <property type="project" value="InterPro"/>
</dbReference>
<dbReference type="PANTHER" id="PTHR43333">
    <property type="entry name" value="2-HACID_DH_C DOMAIN-CONTAINING PROTEIN"/>
    <property type="match status" value="1"/>
</dbReference>
<evidence type="ECO:0000313" key="7">
    <source>
        <dbReference type="Proteomes" id="UP000182836"/>
    </source>
</evidence>
<dbReference type="PANTHER" id="PTHR43333:SF1">
    <property type="entry name" value="D-ISOMER SPECIFIC 2-HYDROXYACID DEHYDROGENASE NAD-BINDING DOMAIN-CONTAINING PROTEIN"/>
    <property type="match status" value="1"/>
</dbReference>
<evidence type="ECO:0000256" key="2">
    <source>
        <dbReference type="ARBA" id="ARBA00023027"/>
    </source>
</evidence>
<dbReference type="EMBL" id="LGUG01000013">
    <property type="protein sequence ID" value="KON84351.1"/>
    <property type="molecule type" value="Genomic_DNA"/>
</dbReference>
<reference evidence="4 6" key="1">
    <citation type="submission" date="2015-07" db="EMBL/GenBank/DDBJ databases">
        <title>Fjat-14205 dsm 2895.</title>
        <authorList>
            <person name="Liu B."/>
            <person name="Wang J."/>
            <person name="Zhu Y."/>
            <person name="Liu G."/>
            <person name="Chen Q."/>
            <person name="Chen Z."/>
            <person name="Lan J."/>
            <person name="Che J."/>
            <person name="Ge C."/>
            <person name="Shi H."/>
            <person name="Pan Z."/>
            <person name="Liu X."/>
        </authorList>
    </citation>
    <scope>NUCLEOTIDE SEQUENCE [LARGE SCALE GENOMIC DNA]</scope>
    <source>
        <strain evidence="4 6">DSM 2895</strain>
    </source>
</reference>
<evidence type="ECO:0000313" key="5">
    <source>
        <dbReference type="EMBL" id="SDI86574.1"/>
    </source>
</evidence>
<keyword evidence="2" id="KW-0520">NAD</keyword>
<proteinExistence type="predicted"/>
<dbReference type="FunFam" id="3.40.50.720:FF:000363">
    <property type="entry name" value="D-isomer specific 2-hydroxyacid dehydrogenase"/>
    <property type="match status" value="1"/>
</dbReference>
<dbReference type="Proteomes" id="UP000037269">
    <property type="component" value="Unassembled WGS sequence"/>
</dbReference>
<evidence type="ECO:0000313" key="4">
    <source>
        <dbReference type="EMBL" id="KON84351.1"/>
    </source>
</evidence>
<dbReference type="OrthoDB" id="9805416at2"/>
<keyword evidence="1" id="KW-0560">Oxidoreductase</keyword>
<dbReference type="EMBL" id="FNED01000008">
    <property type="protein sequence ID" value="SDI86574.1"/>
    <property type="molecule type" value="Genomic_DNA"/>
</dbReference>
<keyword evidence="6" id="KW-1185">Reference proteome</keyword>
<dbReference type="InterPro" id="IPR029753">
    <property type="entry name" value="D-isomer_DH_CS"/>
</dbReference>
<evidence type="ECO:0000313" key="6">
    <source>
        <dbReference type="Proteomes" id="UP000037269"/>
    </source>
</evidence>
<evidence type="ECO:0000259" key="3">
    <source>
        <dbReference type="Pfam" id="PF02826"/>
    </source>
</evidence>